<dbReference type="SUPFAM" id="SSF51419">
    <property type="entry name" value="PLP-binding barrel"/>
    <property type="match status" value="1"/>
</dbReference>
<dbReference type="EMBL" id="JACCBV010000001">
    <property type="protein sequence ID" value="NYE20464.1"/>
    <property type="molecule type" value="Genomic_DNA"/>
</dbReference>
<gene>
    <name evidence="6" type="ORF">BJ991_002492</name>
</gene>
<dbReference type="GO" id="GO:0030632">
    <property type="term" value="P:D-alanine biosynthetic process"/>
    <property type="evidence" value="ECO:0007669"/>
    <property type="project" value="TreeGrafter"/>
</dbReference>
<dbReference type="RefSeq" id="WP_343048747.1">
    <property type="nucleotide sequence ID" value="NZ_JACCBV010000001.1"/>
</dbReference>
<comment type="caution">
    <text evidence="6">The sequence shown here is derived from an EMBL/GenBank/DDBJ whole genome shotgun (WGS) entry which is preliminary data.</text>
</comment>
<dbReference type="GO" id="GO:0030170">
    <property type="term" value="F:pyridoxal phosphate binding"/>
    <property type="evidence" value="ECO:0007669"/>
    <property type="project" value="TreeGrafter"/>
</dbReference>
<evidence type="ECO:0000256" key="1">
    <source>
        <dbReference type="ARBA" id="ARBA00001933"/>
    </source>
</evidence>
<dbReference type="GO" id="GO:0008784">
    <property type="term" value="F:alanine racemase activity"/>
    <property type="evidence" value="ECO:0007669"/>
    <property type="project" value="UniProtKB-EC"/>
</dbReference>
<dbReference type="InterPro" id="IPR011079">
    <property type="entry name" value="Ala_racemase_C"/>
</dbReference>
<proteinExistence type="predicted"/>
<keyword evidence="2 4" id="KW-0663">Pyridoxal phosphate</keyword>
<dbReference type="GO" id="GO:0009252">
    <property type="term" value="P:peptidoglycan biosynthetic process"/>
    <property type="evidence" value="ECO:0007669"/>
    <property type="project" value="TreeGrafter"/>
</dbReference>
<feature type="domain" description="Alanine racemase C-terminal" evidence="5">
    <location>
        <begin position="238"/>
        <end position="342"/>
    </location>
</feature>
<dbReference type="InterPro" id="IPR009006">
    <property type="entry name" value="Ala_racemase/Decarboxylase_C"/>
</dbReference>
<dbReference type="InterPro" id="IPR000821">
    <property type="entry name" value="Ala_racemase"/>
</dbReference>
<feature type="modified residue" description="N6-(pyridoxal phosphate)lysine" evidence="4">
    <location>
        <position position="34"/>
    </location>
</feature>
<dbReference type="Gene3D" id="2.40.37.10">
    <property type="entry name" value="Lyase, Ornithine Decarboxylase, Chain A, domain 1"/>
    <property type="match status" value="1"/>
</dbReference>
<dbReference type="Proteomes" id="UP000576969">
    <property type="component" value="Unassembled WGS sequence"/>
</dbReference>
<dbReference type="SMART" id="SM01005">
    <property type="entry name" value="Ala_racemase_C"/>
    <property type="match status" value="1"/>
</dbReference>
<dbReference type="Pfam" id="PF01168">
    <property type="entry name" value="Ala_racemase_N"/>
    <property type="match status" value="1"/>
</dbReference>
<dbReference type="AlphaFoldDB" id="A0A7Y9GPS9"/>
<reference evidence="6 7" key="1">
    <citation type="submission" date="2020-07" db="EMBL/GenBank/DDBJ databases">
        <title>Sequencing the genomes of 1000 actinobacteria strains.</title>
        <authorList>
            <person name="Klenk H.-P."/>
        </authorList>
    </citation>
    <scope>NUCLEOTIDE SEQUENCE [LARGE SCALE GENOMIC DNA]</scope>
    <source>
        <strain evidence="6 7">DSM 24662</strain>
    </source>
</reference>
<dbReference type="GO" id="GO:0005829">
    <property type="term" value="C:cytosol"/>
    <property type="evidence" value="ECO:0007669"/>
    <property type="project" value="TreeGrafter"/>
</dbReference>
<dbReference type="InterPro" id="IPR029066">
    <property type="entry name" value="PLP-binding_barrel"/>
</dbReference>
<name>A0A7Y9GPS9_9MICO</name>
<dbReference type="InterPro" id="IPR001608">
    <property type="entry name" value="Ala_racemase_N"/>
</dbReference>
<evidence type="ECO:0000256" key="2">
    <source>
        <dbReference type="ARBA" id="ARBA00022898"/>
    </source>
</evidence>
<evidence type="ECO:0000256" key="4">
    <source>
        <dbReference type="PIRSR" id="PIRSR600821-50"/>
    </source>
</evidence>
<evidence type="ECO:0000313" key="7">
    <source>
        <dbReference type="Proteomes" id="UP000576969"/>
    </source>
</evidence>
<evidence type="ECO:0000313" key="6">
    <source>
        <dbReference type="EMBL" id="NYE20464.1"/>
    </source>
</evidence>
<dbReference type="EC" id="5.1.1.1" evidence="6"/>
<keyword evidence="3 6" id="KW-0413">Isomerase</keyword>
<keyword evidence="7" id="KW-1185">Reference proteome</keyword>
<dbReference type="PANTHER" id="PTHR30511">
    <property type="entry name" value="ALANINE RACEMASE"/>
    <property type="match status" value="1"/>
</dbReference>
<accession>A0A7Y9GPS9</accession>
<protein>
    <submittedName>
        <fullName evidence="6">Alanine racemase</fullName>
        <ecNumber evidence="6">5.1.1.1</ecNumber>
    </submittedName>
</protein>
<comment type="cofactor">
    <cofactor evidence="1 4">
        <name>pyridoxal 5'-phosphate</name>
        <dbReference type="ChEBI" id="CHEBI:597326"/>
    </cofactor>
</comment>
<evidence type="ECO:0000259" key="5">
    <source>
        <dbReference type="SMART" id="SM01005"/>
    </source>
</evidence>
<dbReference type="PRINTS" id="PR00992">
    <property type="entry name" value="ALARACEMASE"/>
</dbReference>
<dbReference type="Gene3D" id="3.20.20.10">
    <property type="entry name" value="Alanine racemase"/>
    <property type="match status" value="1"/>
</dbReference>
<dbReference type="PANTHER" id="PTHR30511:SF0">
    <property type="entry name" value="ALANINE RACEMASE, CATABOLIC-RELATED"/>
    <property type="match status" value="1"/>
</dbReference>
<sequence>MSEATLTVDLDAFAANVAAARSRVAPADVMLVVKDDAYAHGIPPVVTRAWEEGVRWFGAFDVPTGRAVREALGDEPRIFVWLAFGEDELRSVAELDLDLGVGDAALLEEIAAVGGRTRVHLKVDSGLHRNGVRPEEWPAFVERAAQLERVGAIEVVGVWSHIAEASDADDDAARAAFDLAVREAEEAGLRPTLRHLAASAASFARGEFRYDLCRIGAFCYGIRPAGGPSDAELGIRPIATLRAPVVAVDGDSVVIGVGSLDGLPSTLAGRFDVETPAGARRVTRIGGRRSSVESWPDAAPGQLVQVFGREAAASATDLAELIGTIGEEVALRMSPRVPREYRGS</sequence>
<dbReference type="SUPFAM" id="SSF50621">
    <property type="entry name" value="Alanine racemase C-terminal domain-like"/>
    <property type="match status" value="1"/>
</dbReference>
<evidence type="ECO:0000256" key="3">
    <source>
        <dbReference type="ARBA" id="ARBA00023235"/>
    </source>
</evidence>
<organism evidence="6 7">
    <name type="scientific">Microbacterium immunditiarum</name>
    <dbReference type="NCBI Taxonomy" id="337480"/>
    <lineage>
        <taxon>Bacteria</taxon>
        <taxon>Bacillati</taxon>
        <taxon>Actinomycetota</taxon>
        <taxon>Actinomycetes</taxon>
        <taxon>Micrococcales</taxon>
        <taxon>Microbacteriaceae</taxon>
        <taxon>Microbacterium</taxon>
    </lineage>
</organism>